<sequence length="527" mass="57444">MSQKLIDEFHTRLEEPLILAITNEHDLENPQSFAEARGILLKLAQDPTEEEAAGFAAHGVNTDLRSCTTDSSTEPTSSHAAFQRGEERCGAGQSSSESCNHDDDAAGDDAIGNSRVDGLQSVPNDLSVATLVSMFPGLGLDQIRGALNRSAGDLPTAMDELLAVAYVEPAPKKVPAIDAFFKPEDENTPLSSKSKKKKKKKGKNAQGRSESVDEADLGEKAVNEILFISERLDIPYDMATEAYRENNCSQGATTVAILDDYISQGVEAQGKDETARLQNLQQEYKHVPLHYLSVIIQITGSVDGWLEEVARLVNKYFSVKAKGPLQIPYTLTPIEDEVESGLTPAKSTKGTKPTPKPVSYLSSASKNARESRAVLTKQVADYEAVRASAHASTLSSIKRGKSDPLYLAAASVYSERAREYSQKAREMRTQLAYQTVNERRTTDSIDLHGVTVNDGVQIALNATQSWYNGLGEYRAREAKKGFTIITGKGRHSQGGVSLMRRAIYPALCNAGWKVRDEGGKYIVEGRK</sequence>
<dbReference type="InterPro" id="IPR052772">
    <property type="entry name" value="Endo/PolyKinase_Domain-Protein"/>
</dbReference>
<dbReference type="InterPro" id="IPR036063">
    <property type="entry name" value="Smr_dom_sf"/>
</dbReference>
<name>A0A2N3NFY2_9PEZI</name>
<dbReference type="STRING" id="41688.A0A2N3NFY2"/>
<dbReference type="InterPro" id="IPR002625">
    <property type="entry name" value="Smr_dom"/>
</dbReference>
<dbReference type="PANTHER" id="PTHR46535">
    <property type="entry name" value="NEDD4-BINDING PROTEIN 2"/>
    <property type="match status" value="1"/>
</dbReference>
<dbReference type="InParanoid" id="A0A2N3NFY2"/>
<dbReference type="Pfam" id="PF02845">
    <property type="entry name" value="CUE"/>
    <property type="match status" value="1"/>
</dbReference>
<accession>A0A2N3NFY2</accession>
<dbReference type="PROSITE" id="PS50828">
    <property type="entry name" value="SMR"/>
    <property type="match status" value="1"/>
</dbReference>
<feature type="compositionally biased region" description="Polar residues" evidence="1">
    <location>
        <begin position="64"/>
        <end position="80"/>
    </location>
</feature>
<feature type="region of interest" description="Disordered" evidence="1">
    <location>
        <begin position="183"/>
        <end position="214"/>
    </location>
</feature>
<dbReference type="Pfam" id="PF26286">
    <property type="entry name" value="UBA_10"/>
    <property type="match status" value="1"/>
</dbReference>
<dbReference type="InterPro" id="IPR003892">
    <property type="entry name" value="CUE"/>
</dbReference>
<dbReference type="Gene3D" id="3.30.1370.110">
    <property type="match status" value="1"/>
</dbReference>
<proteinExistence type="predicted"/>
<dbReference type="VEuPathDB" id="FungiDB:jhhlp_003112"/>
<reference evidence="3 4" key="1">
    <citation type="journal article" date="2017" name="G3 (Bethesda)">
        <title>First Draft Genome Sequence of the Pathogenic Fungus Lomentospora prolificans (Formerly Scedosporium prolificans).</title>
        <authorList>
            <person name="Luo R."/>
            <person name="Zimin A."/>
            <person name="Workman R."/>
            <person name="Fan Y."/>
            <person name="Pertea G."/>
            <person name="Grossman N."/>
            <person name="Wear M.P."/>
            <person name="Jia B."/>
            <person name="Miller H."/>
            <person name="Casadevall A."/>
            <person name="Timp W."/>
            <person name="Zhang S.X."/>
            <person name="Salzberg S.L."/>
        </authorList>
    </citation>
    <scope>NUCLEOTIDE SEQUENCE [LARGE SCALE GENOMIC DNA]</scope>
    <source>
        <strain evidence="3 4">JHH-5317</strain>
    </source>
</reference>
<dbReference type="GO" id="GO:0043130">
    <property type="term" value="F:ubiquitin binding"/>
    <property type="evidence" value="ECO:0007669"/>
    <property type="project" value="InterPro"/>
</dbReference>
<feature type="region of interest" description="Disordered" evidence="1">
    <location>
        <begin position="340"/>
        <end position="365"/>
    </location>
</feature>
<dbReference type="Proteomes" id="UP000233524">
    <property type="component" value="Unassembled WGS sequence"/>
</dbReference>
<organism evidence="3 4">
    <name type="scientific">Lomentospora prolificans</name>
    <dbReference type="NCBI Taxonomy" id="41688"/>
    <lineage>
        <taxon>Eukaryota</taxon>
        <taxon>Fungi</taxon>
        <taxon>Dikarya</taxon>
        <taxon>Ascomycota</taxon>
        <taxon>Pezizomycotina</taxon>
        <taxon>Sordariomycetes</taxon>
        <taxon>Hypocreomycetidae</taxon>
        <taxon>Microascales</taxon>
        <taxon>Microascaceae</taxon>
        <taxon>Lomentospora</taxon>
    </lineage>
</organism>
<feature type="compositionally biased region" description="Basic residues" evidence="1">
    <location>
        <begin position="193"/>
        <end position="203"/>
    </location>
</feature>
<dbReference type="GO" id="GO:0004519">
    <property type="term" value="F:endonuclease activity"/>
    <property type="evidence" value="ECO:0007669"/>
    <property type="project" value="TreeGrafter"/>
</dbReference>
<comment type="caution">
    <text evidence="3">The sequence shown here is derived from an EMBL/GenBank/DDBJ whole genome shotgun (WGS) entry which is preliminary data.</text>
</comment>
<feature type="compositionally biased region" description="Low complexity" evidence="1">
    <location>
        <begin position="343"/>
        <end position="353"/>
    </location>
</feature>
<dbReference type="OrthoDB" id="4080456at2759"/>
<dbReference type="PANTHER" id="PTHR46535:SF1">
    <property type="entry name" value="NEDD4-BINDING PROTEIN 2"/>
    <property type="match status" value="1"/>
</dbReference>
<dbReference type="SUPFAM" id="SSF160443">
    <property type="entry name" value="SMR domain-like"/>
    <property type="match status" value="1"/>
</dbReference>
<evidence type="ECO:0000313" key="3">
    <source>
        <dbReference type="EMBL" id="PKS11350.1"/>
    </source>
</evidence>
<gene>
    <name evidence="3" type="ORF">jhhlp_003112</name>
</gene>
<dbReference type="CDD" id="cd14279">
    <property type="entry name" value="CUE"/>
    <property type="match status" value="1"/>
</dbReference>
<dbReference type="GO" id="GO:0005634">
    <property type="term" value="C:nucleus"/>
    <property type="evidence" value="ECO:0007669"/>
    <property type="project" value="TreeGrafter"/>
</dbReference>
<protein>
    <recommendedName>
        <fullName evidence="2">Smr domain-containing protein</fullName>
    </recommendedName>
</protein>
<dbReference type="EMBL" id="NLAX01000008">
    <property type="protein sequence ID" value="PKS11350.1"/>
    <property type="molecule type" value="Genomic_DNA"/>
</dbReference>
<evidence type="ECO:0000259" key="2">
    <source>
        <dbReference type="PROSITE" id="PS50828"/>
    </source>
</evidence>
<feature type="domain" description="Smr" evidence="2">
    <location>
        <begin position="445"/>
        <end position="503"/>
    </location>
</feature>
<dbReference type="InterPro" id="IPR058864">
    <property type="entry name" value="UBA_10"/>
</dbReference>
<evidence type="ECO:0000313" key="4">
    <source>
        <dbReference type="Proteomes" id="UP000233524"/>
    </source>
</evidence>
<dbReference type="AlphaFoldDB" id="A0A2N3NFY2"/>
<feature type="region of interest" description="Disordered" evidence="1">
    <location>
        <begin position="64"/>
        <end position="118"/>
    </location>
</feature>
<evidence type="ECO:0000256" key="1">
    <source>
        <dbReference type="SAM" id="MobiDB-lite"/>
    </source>
</evidence>
<keyword evidence="4" id="KW-1185">Reference proteome</keyword>